<proteinExistence type="predicted"/>
<dbReference type="RefSeq" id="WP_015334268.1">
    <property type="nucleotide sequence ID" value="NC_020054.1"/>
</dbReference>
<evidence type="ECO:0000259" key="1">
    <source>
        <dbReference type="Pfam" id="PF13460"/>
    </source>
</evidence>
<reference evidence="2 3" key="1">
    <citation type="journal article" date="2012" name="J. Bacteriol.">
        <title>Genome Sequence of Fibrella aestuarina BUZ 2T, a Filamentous Marine Bacterium.</title>
        <authorList>
            <person name="Filippini M."/>
            <person name="Qi W."/>
            <person name="Blom J."/>
            <person name="Goesmann A."/>
            <person name="Smits T.H."/>
            <person name="Bagheri H.C."/>
        </authorList>
    </citation>
    <scope>NUCLEOTIDE SEQUENCE [LARGE SCALE GENOMIC DNA]</scope>
    <source>
        <strain evidence="3">BUZ 2T</strain>
    </source>
</reference>
<dbReference type="SUPFAM" id="SSF51735">
    <property type="entry name" value="NAD(P)-binding Rossmann-fold domains"/>
    <property type="match status" value="1"/>
</dbReference>
<dbReference type="InterPro" id="IPR051606">
    <property type="entry name" value="Polyketide_Oxido-like"/>
</dbReference>
<dbReference type="KEGG" id="fae:FAES_5170"/>
<dbReference type="HOGENOM" id="CLU_025711_4_4_10"/>
<evidence type="ECO:0000313" key="3">
    <source>
        <dbReference type="Proteomes" id="UP000011058"/>
    </source>
</evidence>
<dbReference type="PANTHER" id="PTHR43355">
    <property type="entry name" value="FLAVIN REDUCTASE (NADPH)"/>
    <property type="match status" value="1"/>
</dbReference>
<dbReference type="eggNOG" id="COG0702">
    <property type="taxonomic scope" value="Bacteria"/>
</dbReference>
<dbReference type="Gene3D" id="3.40.50.720">
    <property type="entry name" value="NAD(P)-binding Rossmann-like Domain"/>
    <property type="match status" value="1"/>
</dbReference>
<feature type="domain" description="NAD(P)-binding" evidence="1">
    <location>
        <begin position="13"/>
        <end position="201"/>
    </location>
</feature>
<dbReference type="Proteomes" id="UP000011058">
    <property type="component" value="Chromosome"/>
</dbReference>
<dbReference type="AlphaFoldDB" id="I0KGB6"/>
<dbReference type="Pfam" id="PF13460">
    <property type="entry name" value="NAD_binding_10"/>
    <property type="match status" value="1"/>
</dbReference>
<dbReference type="GO" id="GO:0016646">
    <property type="term" value="F:oxidoreductase activity, acting on the CH-NH group of donors, NAD or NADP as acceptor"/>
    <property type="evidence" value="ECO:0007669"/>
    <property type="project" value="TreeGrafter"/>
</dbReference>
<name>I0KGB6_9BACT</name>
<sequence length="215" mass="23228">MHTNSQPTISSLGGAGKAGRPLVQEALRTGYRVRLLLRQPESFPIRDPNLTILPGDARDGDALRELLTGSTALLSTLGHPKGETLPITSAVTRGIIAAMAQAGISRYVVVSSLFDTGQEPLDGPTRAAANFMEQHFGAMMADRRVEYGLLHDSPLNWTYVRVPRIVPEAKSAGYVVGAHHLPGQQIAGVDLSRFLLDQLTDQTYSRQALFVASRS</sequence>
<keyword evidence="3" id="KW-1185">Reference proteome</keyword>
<protein>
    <recommendedName>
        <fullName evidence="1">NAD(P)-binding domain-containing protein</fullName>
    </recommendedName>
</protein>
<dbReference type="OrthoDB" id="9790734at2"/>
<dbReference type="STRING" id="1166018.FAES_5170"/>
<dbReference type="InterPro" id="IPR036291">
    <property type="entry name" value="NAD(P)-bd_dom_sf"/>
</dbReference>
<accession>I0KGB6</accession>
<dbReference type="PANTHER" id="PTHR43355:SF2">
    <property type="entry name" value="FLAVIN REDUCTASE (NADPH)"/>
    <property type="match status" value="1"/>
</dbReference>
<dbReference type="EMBL" id="HE796683">
    <property type="protein sequence ID" value="CCH03169.1"/>
    <property type="molecule type" value="Genomic_DNA"/>
</dbReference>
<organism evidence="2 3">
    <name type="scientific">Fibrella aestuarina BUZ 2</name>
    <dbReference type="NCBI Taxonomy" id="1166018"/>
    <lineage>
        <taxon>Bacteria</taxon>
        <taxon>Pseudomonadati</taxon>
        <taxon>Bacteroidota</taxon>
        <taxon>Cytophagia</taxon>
        <taxon>Cytophagales</taxon>
        <taxon>Spirosomataceae</taxon>
        <taxon>Fibrella</taxon>
    </lineage>
</organism>
<gene>
    <name evidence="2" type="ORF">FAES_5170</name>
</gene>
<dbReference type="InterPro" id="IPR016040">
    <property type="entry name" value="NAD(P)-bd_dom"/>
</dbReference>
<evidence type="ECO:0000313" key="2">
    <source>
        <dbReference type="EMBL" id="CCH03169.1"/>
    </source>
</evidence>